<feature type="compositionally biased region" description="Gly residues" evidence="2">
    <location>
        <begin position="1246"/>
        <end position="1260"/>
    </location>
</feature>
<feature type="region of interest" description="Disordered" evidence="2">
    <location>
        <begin position="607"/>
        <end position="634"/>
    </location>
</feature>
<feature type="compositionally biased region" description="Low complexity" evidence="2">
    <location>
        <begin position="1938"/>
        <end position="1953"/>
    </location>
</feature>
<evidence type="ECO:0000259" key="5">
    <source>
        <dbReference type="PROSITE" id="PS50238"/>
    </source>
</evidence>
<feature type="compositionally biased region" description="Polar residues" evidence="2">
    <location>
        <begin position="422"/>
        <end position="437"/>
    </location>
</feature>
<organism evidence="6 7">
    <name type="scientific">Daphnia sinensis</name>
    <dbReference type="NCBI Taxonomy" id="1820382"/>
    <lineage>
        <taxon>Eukaryota</taxon>
        <taxon>Metazoa</taxon>
        <taxon>Ecdysozoa</taxon>
        <taxon>Arthropoda</taxon>
        <taxon>Crustacea</taxon>
        <taxon>Branchiopoda</taxon>
        <taxon>Diplostraca</taxon>
        <taxon>Cladocera</taxon>
        <taxon>Anomopoda</taxon>
        <taxon>Daphniidae</taxon>
        <taxon>Daphnia</taxon>
        <taxon>Daphnia similis group</taxon>
    </lineage>
</organism>
<dbReference type="Gene3D" id="2.30.42.10">
    <property type="match status" value="1"/>
</dbReference>
<feature type="compositionally biased region" description="Basic and acidic residues" evidence="2">
    <location>
        <begin position="2068"/>
        <end position="2077"/>
    </location>
</feature>
<feature type="compositionally biased region" description="Polar residues" evidence="2">
    <location>
        <begin position="7"/>
        <end position="28"/>
    </location>
</feature>
<feature type="region of interest" description="Disordered" evidence="2">
    <location>
        <begin position="2063"/>
        <end position="2128"/>
    </location>
</feature>
<protein>
    <recommendedName>
        <fullName evidence="8">Rho GTPase-activating protein 21</fullName>
    </recommendedName>
</protein>
<feature type="compositionally biased region" description="Polar residues" evidence="2">
    <location>
        <begin position="1882"/>
        <end position="1896"/>
    </location>
</feature>
<feature type="region of interest" description="Disordered" evidence="2">
    <location>
        <begin position="821"/>
        <end position="851"/>
    </location>
</feature>
<feature type="compositionally biased region" description="Low complexity" evidence="2">
    <location>
        <begin position="894"/>
        <end position="917"/>
    </location>
</feature>
<dbReference type="Proteomes" id="UP000820818">
    <property type="component" value="Unassembled WGS sequence"/>
</dbReference>
<feature type="region of interest" description="Disordered" evidence="2">
    <location>
        <begin position="1221"/>
        <end position="1274"/>
    </location>
</feature>
<feature type="domain" description="PDZ" evidence="4">
    <location>
        <begin position="64"/>
        <end position="171"/>
    </location>
</feature>
<feature type="compositionally biased region" description="Polar residues" evidence="2">
    <location>
        <begin position="2243"/>
        <end position="2257"/>
    </location>
</feature>
<feature type="region of interest" description="Disordered" evidence="2">
    <location>
        <begin position="1739"/>
        <end position="1760"/>
    </location>
</feature>
<dbReference type="GO" id="GO:0005096">
    <property type="term" value="F:GTPase activator activity"/>
    <property type="evidence" value="ECO:0007669"/>
    <property type="project" value="UniProtKB-KW"/>
</dbReference>
<feature type="compositionally biased region" description="Polar residues" evidence="2">
    <location>
        <begin position="918"/>
        <end position="927"/>
    </location>
</feature>
<dbReference type="SUPFAM" id="SSF50156">
    <property type="entry name" value="PDZ domain-like"/>
    <property type="match status" value="1"/>
</dbReference>
<dbReference type="Gene3D" id="2.30.29.30">
    <property type="entry name" value="Pleckstrin-homology domain (PH domain)/Phosphotyrosine-binding domain (PTB)"/>
    <property type="match status" value="1"/>
</dbReference>
<feature type="compositionally biased region" description="Low complexity" evidence="2">
    <location>
        <begin position="822"/>
        <end position="831"/>
    </location>
</feature>
<dbReference type="SMART" id="SM00228">
    <property type="entry name" value="PDZ"/>
    <property type="match status" value="1"/>
</dbReference>
<feature type="domain" description="PH" evidence="3">
    <location>
        <begin position="1051"/>
        <end position="1179"/>
    </location>
</feature>
<feature type="compositionally biased region" description="Basic and acidic residues" evidence="2">
    <location>
        <begin position="2208"/>
        <end position="2220"/>
    </location>
</feature>
<feature type="domain" description="Rho-GAP" evidence="5">
    <location>
        <begin position="1318"/>
        <end position="1502"/>
    </location>
</feature>
<evidence type="ECO:0000256" key="1">
    <source>
        <dbReference type="ARBA" id="ARBA00022468"/>
    </source>
</evidence>
<feature type="compositionally biased region" description="Polar residues" evidence="2">
    <location>
        <begin position="1916"/>
        <end position="1937"/>
    </location>
</feature>
<feature type="compositionally biased region" description="Polar residues" evidence="2">
    <location>
        <begin position="1509"/>
        <end position="1528"/>
    </location>
</feature>
<feature type="region of interest" description="Disordered" evidence="2">
    <location>
        <begin position="962"/>
        <end position="985"/>
    </location>
</feature>
<feature type="compositionally biased region" description="Polar residues" evidence="2">
    <location>
        <begin position="1996"/>
        <end position="2006"/>
    </location>
</feature>
<dbReference type="PROSITE" id="PS50238">
    <property type="entry name" value="RHOGAP"/>
    <property type="match status" value="1"/>
</dbReference>
<feature type="compositionally biased region" description="Low complexity" evidence="2">
    <location>
        <begin position="608"/>
        <end position="629"/>
    </location>
</feature>
<evidence type="ECO:0000259" key="3">
    <source>
        <dbReference type="PROSITE" id="PS50003"/>
    </source>
</evidence>
<feature type="compositionally biased region" description="Low complexity" evidence="2">
    <location>
        <begin position="2025"/>
        <end position="2034"/>
    </location>
</feature>
<feature type="compositionally biased region" description="Polar residues" evidence="2">
    <location>
        <begin position="1025"/>
        <end position="1037"/>
    </location>
</feature>
<feature type="region of interest" description="Disordered" evidence="2">
    <location>
        <begin position="1095"/>
        <end position="1121"/>
    </location>
</feature>
<dbReference type="SMART" id="SM00324">
    <property type="entry name" value="RhoGAP"/>
    <property type="match status" value="1"/>
</dbReference>
<feature type="compositionally biased region" description="Basic and acidic residues" evidence="2">
    <location>
        <begin position="2099"/>
        <end position="2122"/>
    </location>
</feature>
<feature type="compositionally biased region" description="Basic and acidic residues" evidence="2">
    <location>
        <begin position="1802"/>
        <end position="1840"/>
    </location>
</feature>
<dbReference type="GO" id="GO:0007165">
    <property type="term" value="P:signal transduction"/>
    <property type="evidence" value="ECO:0007669"/>
    <property type="project" value="InterPro"/>
</dbReference>
<dbReference type="FunFam" id="1.10.555.10:FF:000058">
    <property type="entry name" value="GTPase-activating protein pac-1"/>
    <property type="match status" value="1"/>
</dbReference>
<dbReference type="EMBL" id="WJBH02000153">
    <property type="protein sequence ID" value="KAI9550373.1"/>
    <property type="molecule type" value="Genomic_DNA"/>
</dbReference>
<dbReference type="SMART" id="SM00233">
    <property type="entry name" value="PH"/>
    <property type="match status" value="1"/>
</dbReference>
<feature type="region of interest" description="Disordered" evidence="2">
    <location>
        <begin position="422"/>
        <end position="453"/>
    </location>
</feature>
<feature type="region of interest" description="Disordered" evidence="2">
    <location>
        <begin position="1506"/>
        <end position="1531"/>
    </location>
</feature>
<feature type="region of interest" description="Disordered" evidence="2">
    <location>
        <begin position="1025"/>
        <end position="1055"/>
    </location>
</feature>
<feature type="region of interest" description="Disordered" evidence="2">
    <location>
        <begin position="1"/>
        <end position="60"/>
    </location>
</feature>
<reference evidence="6" key="1">
    <citation type="submission" date="2022-05" db="EMBL/GenBank/DDBJ databases">
        <title>A multi-omics perspective on studying reproductive biology in Daphnia sinensis.</title>
        <authorList>
            <person name="Jia J."/>
        </authorList>
    </citation>
    <scope>NUCLEOTIDE SEQUENCE</scope>
    <source>
        <strain evidence="6">WSL</strain>
    </source>
</reference>
<feature type="region of interest" description="Disordered" evidence="2">
    <location>
        <begin position="894"/>
        <end position="927"/>
    </location>
</feature>
<dbReference type="Pfam" id="PF00620">
    <property type="entry name" value="RhoGAP"/>
    <property type="match status" value="1"/>
</dbReference>
<dbReference type="InterPro" id="IPR011993">
    <property type="entry name" value="PH-like_dom_sf"/>
</dbReference>
<feature type="region of interest" description="Disordered" evidence="2">
    <location>
        <begin position="1781"/>
        <end position="1850"/>
    </location>
</feature>
<dbReference type="InterPro" id="IPR001478">
    <property type="entry name" value="PDZ"/>
</dbReference>
<dbReference type="PROSITE" id="PS50003">
    <property type="entry name" value="PH_DOMAIN"/>
    <property type="match status" value="1"/>
</dbReference>
<name>A0AAD5KV28_9CRUS</name>
<feature type="compositionally biased region" description="Polar residues" evidence="2">
    <location>
        <begin position="43"/>
        <end position="52"/>
    </location>
</feature>
<feature type="region of interest" description="Disordered" evidence="2">
    <location>
        <begin position="1882"/>
        <end position="2045"/>
    </location>
</feature>
<dbReference type="SUPFAM" id="SSF48350">
    <property type="entry name" value="GTPase activation domain, GAP"/>
    <property type="match status" value="1"/>
</dbReference>
<feature type="region of interest" description="Disordered" evidence="2">
    <location>
        <begin position="2208"/>
        <end position="2257"/>
    </location>
</feature>
<feature type="region of interest" description="Disordered" evidence="2">
    <location>
        <begin position="994"/>
        <end position="1013"/>
    </location>
</feature>
<dbReference type="PROSITE" id="PS50106">
    <property type="entry name" value="PDZ"/>
    <property type="match status" value="1"/>
</dbReference>
<evidence type="ECO:0000313" key="6">
    <source>
        <dbReference type="EMBL" id="KAI9550373.1"/>
    </source>
</evidence>
<sequence>MMAEPSSKPTVQQQQQIVANELSSSKISTLPVRDRLNAAAPTQPRTVTNTDSGGDRRNVRGPRCITIQRSSAGFGFTLRHFIVYPPDSVSDCPEEWQRGMSAGLLDPMIPMDTIFVKHVRENGPAVKAGLSTGDQVVSVNGESVMCKSYAQVVQMIQKSGPNLQLVVMPKEHDVLQQCFADTAHNPYTNARPATVIPAAGTAEDQAGKMVMDPLKPNNIMSHLPRPKPYQPFQVETRKPATSHTSPAAKPNTAAPLGRVLSPLVTAGTTTTTTTTTANSRSSEDAAVAAQARLAAAAALVSKSVRKSADFNPNGAAGCRGSIAVGQGVDCYPGSATGFNSAAHSKRSSYAGTPTCKSEFISSINVPAPTFTTAAGSAGHARYVGSESTSSLPPQQQQQFHYPMHPMEMATFATIHGSVSSLQQQNLRDSPLNSSKGSLYSAASECNDQQSHQQAQVMTRIKKSFEQKEEFLKRPALPYWVNVQEAQQSPPVPKEFYAQPQKFARPVWPPISASLTTSLDSLTSEVTAITTPSQQPQQHPLHHHHLHHKAASSAVTKTEIIPMGITSIEPWSVSFSSKRATPPVSPSQSPGTVGLGLVPNTVPKPFYGSTNATTTTTTTTVTSSNNNTSSPSGNKQFVSTLTRIQENIASEPASESKPSRQLTLMHAPLASPEEFFTPSPTKAGQHPLASATSAANAPVVVKRSKPFENGAEKGLLARIAQRGKQQQEAAAVASAAVAAAAAASAAAAERSNKLATDFQRVPIGGSGNRTVIIGSSNLHCQPPPVELEFPPNSYDPQVTWNEEERKSLVLRQHSYRSAVRDFGSSSISSSGSTTVQQLESQSVTKTATPATTASVNRRQKIYDDDSDRGMRRISYLKAQAGNPVDGPMASTVTTEAEPVVTSATTTTTTTTTTTSTPVNNEHSAKGSTSWAVVKVETNLAMVSVVDRVQPAAGMISRLRQYFEDKSRPPPPTPHPRMATSSSSTTLLSSSIVANKATSQPPPLASRRPAHPPHSIQKLRSLFGDSTKVSTAKSQQQGESNSSAAHPPSPSETEGREGWLYVKQTIIDCRRSTDRSWRQMWTRIRCGTVHFTRDRNATSSAANGTGSNSNNSNNTSSTPGTGADDMVIDLRGCTVEVAVYYTKRKHVLRLSTFNGLCEYLMQCEDNNDMVLWLDSFQQEQAAANNSDKEDGPGSSYSSSEMMLVRQAQEADNSMAHGRRMGRFTLHRNRSPTGHSPVSKTRKPSLPGTIGGGGSGGAGGSGDGTHSTPANVNKPTTWRRKVVQQFKKIQGNSPNSAGLFHPQMIPEGATIGVPLEFCPRSSLSESIPLIVELCVGIVEARGLESVGVYRVPGNSVAVNALSDSLNRGFDGLNQSDPRWNDVNVISSLMKSFFRKLPDPLVTSELYGALIEASKTEPEQVRLNSIKRLVDELPEPHYSTLRYLVGHLSRVAGKSNINKMEARNLAIVFGPTLIRPGDDSTVTMVTDMSHQCRIVETLIDKVEFFFPPDQDQVDTLQPSSPTQVSNSNLASNTDDRKDAYAKEIVSSIIAAARKKRQTSLDSPDLSDRGDAPPAFPVVSSTTATTTTITNITTTKTIVEAKVPTGSAHSLVELGSTGGQPALPVEASEFRLSSAEIPSTPPTIERKRSASLGGETVIPPSPSLALNDLAGITEMAADGVAQASGTSEPFRSRTSSGSFVVNKLHPIDAAGIRSYSGLSAVTQERIRLFEQETKAMLQRDLARQVRREGEPVPPSTGARRLDKTEVESAWHRAKLEMETDDFLDVLADNPSDVTDSTAPLDVSISSDQDKKPEQQAEKQPEEGVDPAVEKITTDEKRRRDAEKQPEISQVLSAIAVQKEEDNHAIEIAEEKVDEKPVVDVDAVKSSNARGVTAPKSATTAKLPTVGGGGGAVGRSQIPKPSASNNKSNESPASAKVSTASTDSPRTSPSKSLTTPSSTAVKSRSSMAVVGRAKTVELNKSVPVKKMSAGELQAPRMLRQMSAGQMQPQSPSRVLPVKSNPRLKSAETSPAKKSSNASSNKTEETKKSATTTGFQIVYWNQTWTKLSTPLTSQRDADPVDRPNTKNTSVSVKRESKSADIGKGVKRSDSLTKDEKTESNTKAREREMRQTSVGQKMPRKFVQRSGESGLKRRHTVGGTRDFDKVRIRWLADKSDERNVIPAPRWSAWDRLQPLISDEDLNVDRSLKTWMRSERIRTSSPELCRRSDTASIATNSLPANAPGGASGQPLEASSSIRQDGDASSP</sequence>
<gene>
    <name evidence="6" type="ORF">GHT06_000614</name>
</gene>
<evidence type="ECO:0008006" key="8">
    <source>
        <dbReference type="Google" id="ProtNLM"/>
    </source>
</evidence>
<dbReference type="InterPro" id="IPR008936">
    <property type="entry name" value="Rho_GTPase_activation_prot"/>
</dbReference>
<keyword evidence="7" id="KW-1185">Reference proteome</keyword>
<dbReference type="PANTHER" id="PTHR23175:SF23">
    <property type="entry name" value="PDZ DOMAIN-CONTAINING PROTEIN"/>
    <property type="match status" value="1"/>
</dbReference>
<comment type="caution">
    <text evidence="6">The sequence shown here is derived from an EMBL/GenBank/DDBJ whole genome shotgun (WGS) entry which is preliminary data.</text>
</comment>
<evidence type="ECO:0000259" key="4">
    <source>
        <dbReference type="PROSITE" id="PS50106"/>
    </source>
</evidence>
<evidence type="ECO:0000313" key="7">
    <source>
        <dbReference type="Proteomes" id="UP000820818"/>
    </source>
</evidence>
<feature type="compositionally biased region" description="Polar residues" evidence="2">
    <location>
        <begin position="832"/>
        <end position="851"/>
    </location>
</feature>
<dbReference type="Pfam" id="PF00169">
    <property type="entry name" value="PH"/>
    <property type="match status" value="1"/>
</dbReference>
<dbReference type="PANTHER" id="PTHR23175">
    <property type="entry name" value="PDZ DOMAIN-CONTAINING PROTEIN"/>
    <property type="match status" value="1"/>
</dbReference>
<feature type="compositionally biased region" description="Polar residues" evidence="2">
    <location>
        <begin position="2221"/>
        <end position="2230"/>
    </location>
</feature>
<feature type="compositionally biased region" description="Polar residues" evidence="2">
    <location>
        <begin position="443"/>
        <end position="453"/>
    </location>
</feature>
<dbReference type="Gene3D" id="1.10.555.10">
    <property type="entry name" value="Rho GTPase activation protein"/>
    <property type="match status" value="1"/>
</dbReference>
<dbReference type="SUPFAM" id="SSF50729">
    <property type="entry name" value="PH domain-like"/>
    <property type="match status" value="1"/>
</dbReference>
<keyword evidence="1" id="KW-0343">GTPase activation</keyword>
<dbReference type="InterPro" id="IPR001849">
    <property type="entry name" value="PH_domain"/>
</dbReference>
<dbReference type="InterPro" id="IPR036034">
    <property type="entry name" value="PDZ_sf"/>
</dbReference>
<proteinExistence type="predicted"/>
<dbReference type="Pfam" id="PF00595">
    <property type="entry name" value="PDZ"/>
    <property type="match status" value="1"/>
</dbReference>
<accession>A0AAD5KV28</accession>
<feature type="region of interest" description="Disordered" evidence="2">
    <location>
        <begin position="1552"/>
        <end position="1574"/>
    </location>
</feature>
<evidence type="ECO:0000256" key="2">
    <source>
        <dbReference type="SAM" id="MobiDB-lite"/>
    </source>
</evidence>
<dbReference type="InterPro" id="IPR000198">
    <property type="entry name" value="RhoGAP_dom"/>
</dbReference>